<keyword evidence="2" id="KW-0812">Transmembrane</keyword>
<evidence type="ECO:0008006" key="5">
    <source>
        <dbReference type="Google" id="ProtNLM"/>
    </source>
</evidence>
<protein>
    <recommendedName>
        <fullName evidence="5">TonB C-terminal domain-containing protein</fullName>
    </recommendedName>
</protein>
<feature type="transmembrane region" description="Helical" evidence="2">
    <location>
        <begin position="32"/>
        <end position="54"/>
    </location>
</feature>
<evidence type="ECO:0000256" key="1">
    <source>
        <dbReference type="SAM" id="MobiDB-lite"/>
    </source>
</evidence>
<sequence length="377" mass="41545">MNISHQATLMTRPGGPGPQTPILGQHRSRRGVWIFAFILTLMLHFGVLLAAQFLHLVEPALAQKEAPEPIQVVFAPEPDPQPPTPEEPTFFTELPPDRADDPPERADYLSNVTSRTRDDLPGGEAGALPRQEGYSDAPQIRMDQGTAQGMTAETERPEDATAPEAVKPEEKPEDKGAEPEVTAENIESPEIKETPEPSETGSSFLIPKGAGLEHPMKSFLEQGLASDSAQRRIQPLGMSDIAQEAMSSPGGNTDLSGIISLNTTEWAYGYWMQQFRRKVIQKWIAPLGYHLGLIHGYTDCELEIALTGELLRCDVIAADGHQALREASVDALRKAAPYDPLPSHFPEKTLILQIRMSYKALPPETQRQETGRPRSRR</sequence>
<dbReference type="Proteomes" id="UP000777784">
    <property type="component" value="Unassembled WGS sequence"/>
</dbReference>
<dbReference type="AlphaFoldDB" id="A0A948RTT0"/>
<organism evidence="3 4">
    <name type="scientific">Eiseniibacteriota bacterium</name>
    <dbReference type="NCBI Taxonomy" id="2212470"/>
    <lineage>
        <taxon>Bacteria</taxon>
        <taxon>Candidatus Eiseniibacteriota</taxon>
    </lineage>
</organism>
<evidence type="ECO:0000256" key="2">
    <source>
        <dbReference type="SAM" id="Phobius"/>
    </source>
</evidence>
<feature type="compositionally biased region" description="Basic and acidic residues" evidence="1">
    <location>
        <begin position="95"/>
        <end position="107"/>
    </location>
</feature>
<gene>
    <name evidence="3" type="ORF">KJ970_05740</name>
</gene>
<keyword evidence="2" id="KW-1133">Transmembrane helix</keyword>
<proteinExistence type="predicted"/>
<feature type="region of interest" description="Disordered" evidence="1">
    <location>
        <begin position="73"/>
        <end position="208"/>
    </location>
</feature>
<reference evidence="3" key="1">
    <citation type="submission" date="2021-05" db="EMBL/GenBank/DDBJ databases">
        <title>Energy efficiency and biological interactions define the core microbiome of deep oligotrophic groundwater.</title>
        <authorList>
            <person name="Mehrshad M."/>
            <person name="Lopez-Fernandez M."/>
            <person name="Bell E."/>
            <person name="Bernier-Latmani R."/>
            <person name="Bertilsson S."/>
            <person name="Dopson M."/>
        </authorList>
    </citation>
    <scope>NUCLEOTIDE SEQUENCE</scope>
    <source>
        <strain evidence="3">Modern_marine.mb.64</strain>
    </source>
</reference>
<feature type="region of interest" description="Disordered" evidence="1">
    <location>
        <begin position="1"/>
        <end position="24"/>
    </location>
</feature>
<feature type="compositionally biased region" description="Pro residues" evidence="1">
    <location>
        <begin position="77"/>
        <end position="86"/>
    </location>
</feature>
<keyword evidence="2" id="KW-0472">Membrane</keyword>
<dbReference type="EMBL" id="JAHJDP010000031">
    <property type="protein sequence ID" value="MBU2690411.1"/>
    <property type="molecule type" value="Genomic_DNA"/>
</dbReference>
<feature type="compositionally biased region" description="Basic and acidic residues" evidence="1">
    <location>
        <begin position="166"/>
        <end position="178"/>
    </location>
</feature>
<comment type="caution">
    <text evidence="3">The sequence shown here is derived from an EMBL/GenBank/DDBJ whole genome shotgun (WGS) entry which is preliminary data.</text>
</comment>
<dbReference type="Gene3D" id="3.30.1150.10">
    <property type="match status" value="1"/>
</dbReference>
<dbReference type="SUPFAM" id="SSF74653">
    <property type="entry name" value="TolA/TonB C-terminal domain"/>
    <property type="match status" value="1"/>
</dbReference>
<name>A0A948RTT0_UNCEI</name>
<evidence type="ECO:0000313" key="4">
    <source>
        <dbReference type="Proteomes" id="UP000777784"/>
    </source>
</evidence>
<evidence type="ECO:0000313" key="3">
    <source>
        <dbReference type="EMBL" id="MBU2690411.1"/>
    </source>
</evidence>
<accession>A0A948RTT0</accession>